<organism evidence="4 5">
    <name type="scientific">Lacticaseibacillus suilingensis</name>
    <dbReference type="NCBI Taxonomy" id="2799577"/>
    <lineage>
        <taxon>Bacteria</taxon>
        <taxon>Bacillati</taxon>
        <taxon>Bacillota</taxon>
        <taxon>Bacilli</taxon>
        <taxon>Lactobacillales</taxon>
        <taxon>Lactobacillaceae</taxon>
        <taxon>Lacticaseibacillus</taxon>
    </lineage>
</organism>
<dbReference type="EMBL" id="JBHTOA010000037">
    <property type="protein sequence ID" value="MFD1399701.1"/>
    <property type="molecule type" value="Genomic_DNA"/>
</dbReference>
<dbReference type="RefSeq" id="WP_204119741.1">
    <property type="nucleotide sequence ID" value="NZ_BOLV01000026.1"/>
</dbReference>
<dbReference type="PANTHER" id="PTHR22916">
    <property type="entry name" value="GLYCOSYLTRANSFERASE"/>
    <property type="match status" value="1"/>
</dbReference>
<protein>
    <submittedName>
        <fullName evidence="4">Glycosyltransferase family 2 protein</fullName>
    </submittedName>
</protein>
<accession>A0ABW4BI03</accession>
<feature type="domain" description="Glycosyltransferase 2-like" evidence="3">
    <location>
        <begin position="7"/>
        <end position="139"/>
    </location>
</feature>
<evidence type="ECO:0000259" key="3">
    <source>
        <dbReference type="Pfam" id="PF00535"/>
    </source>
</evidence>
<gene>
    <name evidence="4" type="ORF">ACFQ41_10320</name>
</gene>
<reference evidence="5" key="1">
    <citation type="journal article" date="2019" name="Int. J. Syst. Evol. Microbiol.">
        <title>The Global Catalogue of Microorganisms (GCM) 10K type strain sequencing project: providing services to taxonomists for standard genome sequencing and annotation.</title>
        <authorList>
            <consortium name="The Broad Institute Genomics Platform"/>
            <consortium name="The Broad Institute Genome Sequencing Center for Infectious Disease"/>
            <person name="Wu L."/>
            <person name="Ma J."/>
        </authorList>
    </citation>
    <scope>NUCLEOTIDE SEQUENCE [LARGE SCALE GENOMIC DNA]</scope>
    <source>
        <strain evidence="5">CCM 9110</strain>
    </source>
</reference>
<keyword evidence="1" id="KW-0328">Glycosyltransferase</keyword>
<dbReference type="PANTHER" id="PTHR22916:SF51">
    <property type="entry name" value="GLYCOSYLTRANSFERASE EPSH-RELATED"/>
    <property type="match status" value="1"/>
</dbReference>
<evidence type="ECO:0000313" key="4">
    <source>
        <dbReference type="EMBL" id="MFD1399701.1"/>
    </source>
</evidence>
<evidence type="ECO:0000313" key="5">
    <source>
        <dbReference type="Proteomes" id="UP001597199"/>
    </source>
</evidence>
<dbReference type="InterPro" id="IPR029044">
    <property type="entry name" value="Nucleotide-diphossugar_trans"/>
</dbReference>
<dbReference type="SUPFAM" id="SSF53448">
    <property type="entry name" value="Nucleotide-diphospho-sugar transferases"/>
    <property type="match status" value="1"/>
</dbReference>
<dbReference type="CDD" id="cd00761">
    <property type="entry name" value="Glyco_tranf_GTA_type"/>
    <property type="match status" value="1"/>
</dbReference>
<keyword evidence="2" id="KW-0808">Transferase</keyword>
<dbReference type="Pfam" id="PF00535">
    <property type="entry name" value="Glycos_transf_2"/>
    <property type="match status" value="1"/>
</dbReference>
<proteinExistence type="predicted"/>
<dbReference type="Gene3D" id="3.90.550.10">
    <property type="entry name" value="Spore Coat Polysaccharide Biosynthesis Protein SpsA, Chain A"/>
    <property type="match status" value="1"/>
</dbReference>
<name>A0ABW4BI03_9LACO</name>
<evidence type="ECO:0000256" key="2">
    <source>
        <dbReference type="ARBA" id="ARBA00022679"/>
    </source>
</evidence>
<evidence type="ECO:0000256" key="1">
    <source>
        <dbReference type="ARBA" id="ARBA00022676"/>
    </source>
</evidence>
<keyword evidence="5" id="KW-1185">Reference proteome</keyword>
<dbReference type="Proteomes" id="UP001597199">
    <property type="component" value="Unassembled WGS sequence"/>
</dbReference>
<dbReference type="InterPro" id="IPR001173">
    <property type="entry name" value="Glyco_trans_2-like"/>
</dbReference>
<comment type="caution">
    <text evidence="4">The sequence shown here is derived from an EMBL/GenBank/DDBJ whole genome shotgun (WGS) entry which is preliminary data.</text>
</comment>
<sequence length="323" mass="36976">MNDPLLSLIVPVYNVENYIIDCAESIAKQQSFSCQVLFVDDGSTDGSVRMLESYIARHSLSATWSVIKKVNGGLSSARNFGLKYATGRYVWFIDSDDMLAEKSLSSVISLLLAHTSLDLLLFNYDRFTNLPENTDSSSSENNFYYLSKEQVLTDIFQRKRDNYSWAFVSKKSTYLDNAIQFPEGKTFEDMATTYKVVYFSEKIGVTDALCYHYRVRSGSISNTVSQKSADDILENLREIRNFFSLNPSKVYNDAFASFAAYFALLAYQQHYSRKNLTKVKEVFGELDAKQINFKYRVAYLLARTGLLEMIQSIRKYVQSARSR</sequence>